<evidence type="ECO:0000256" key="6">
    <source>
        <dbReference type="ARBA" id="ARBA00023132"/>
    </source>
</evidence>
<dbReference type="InterPro" id="IPR024882">
    <property type="entry name" value="NUP58/p45/49"/>
</dbReference>
<dbReference type="GO" id="GO:0017056">
    <property type="term" value="F:structural constituent of nuclear pore"/>
    <property type="evidence" value="ECO:0007669"/>
    <property type="project" value="InterPro"/>
</dbReference>
<dbReference type="EMBL" id="GGMR01000771">
    <property type="protein sequence ID" value="MBY13390.1"/>
    <property type="molecule type" value="Transcribed_RNA"/>
</dbReference>
<sequence length="268" mass="30364">MPVPNEILQLVNNLKDFLKQQKTMSTELARMSSKGSNEVAGDITMCQKNLQFIEHNLDKQKTSVEKLKYETNKCLQDFEIAQRNHDHPAMVQTDMESNIKYFAELIKSLQEKGNILKNEIENTQQYLATLPYNNNVTVDELRRIGEMYYKNVIALAGHLHGIHNEVQVLKARHLSFRREILNDHTNIFQLNPNTSSSSFFTSRPDTTGPNPFSGLNITASAALNLGTFGLDQSGVLQNQDTSSVQSNYGTNTQPNNTTQFHGFFSSYK</sequence>
<comment type="subcellular location">
    <subcellularLocation>
        <location evidence="1">Nucleus</location>
        <location evidence="1">Nuclear pore complex</location>
    </subcellularLocation>
</comment>
<keyword evidence="2" id="KW-0813">Transport</keyword>
<accession>A0A2S2N8D2</accession>
<evidence type="ECO:0000256" key="1">
    <source>
        <dbReference type="ARBA" id="ARBA00004567"/>
    </source>
</evidence>
<reference evidence="8" key="1">
    <citation type="submission" date="2018-04" db="EMBL/GenBank/DDBJ databases">
        <title>Transcriptome of Schizaphis graminum biotype I.</title>
        <authorList>
            <person name="Scully E.D."/>
            <person name="Geib S.M."/>
            <person name="Palmer N.A."/>
            <person name="Koch K."/>
            <person name="Bradshaw J."/>
            <person name="Heng-Moss T."/>
            <person name="Sarath G."/>
        </authorList>
    </citation>
    <scope>NUCLEOTIDE SEQUENCE</scope>
</reference>
<organism evidence="8">
    <name type="scientific">Schizaphis graminum</name>
    <name type="common">Green bug aphid</name>
    <dbReference type="NCBI Taxonomy" id="13262"/>
    <lineage>
        <taxon>Eukaryota</taxon>
        <taxon>Metazoa</taxon>
        <taxon>Ecdysozoa</taxon>
        <taxon>Arthropoda</taxon>
        <taxon>Hexapoda</taxon>
        <taxon>Insecta</taxon>
        <taxon>Pterygota</taxon>
        <taxon>Neoptera</taxon>
        <taxon>Paraneoptera</taxon>
        <taxon>Hemiptera</taxon>
        <taxon>Sternorrhyncha</taxon>
        <taxon>Aphidomorpha</taxon>
        <taxon>Aphidoidea</taxon>
        <taxon>Aphididae</taxon>
        <taxon>Aphidini</taxon>
        <taxon>Schizaphis</taxon>
    </lineage>
</organism>
<keyword evidence="6" id="KW-0906">Nuclear pore complex</keyword>
<evidence type="ECO:0000256" key="2">
    <source>
        <dbReference type="ARBA" id="ARBA00022448"/>
    </source>
</evidence>
<gene>
    <name evidence="8" type="primary">Nupl1</name>
    <name evidence="8" type="ORF">g.41583</name>
</gene>
<dbReference type="PANTHER" id="PTHR13437:SF2">
    <property type="entry name" value="NUCLEOPORIN P58_P45"/>
    <property type="match status" value="1"/>
</dbReference>
<keyword evidence="7" id="KW-0539">Nucleus</keyword>
<dbReference type="Pfam" id="PF15967">
    <property type="entry name" value="Nucleoporin_FG2"/>
    <property type="match status" value="1"/>
</dbReference>
<dbReference type="PANTHER" id="PTHR13437">
    <property type="entry name" value="NUCLEOPORIN P58/P45 NUCLEOPORIN-LIKE PROTEIN 1"/>
    <property type="match status" value="1"/>
</dbReference>
<dbReference type="AlphaFoldDB" id="A0A2S2N8D2"/>
<keyword evidence="5" id="KW-0811">Translocation</keyword>
<evidence type="ECO:0000256" key="7">
    <source>
        <dbReference type="ARBA" id="ARBA00023242"/>
    </source>
</evidence>
<dbReference type="GO" id="GO:0005643">
    <property type="term" value="C:nuclear pore"/>
    <property type="evidence" value="ECO:0007669"/>
    <property type="project" value="UniProtKB-SubCell"/>
</dbReference>
<dbReference type="Gene3D" id="6.10.140.1350">
    <property type="match status" value="1"/>
</dbReference>
<dbReference type="GO" id="GO:0051028">
    <property type="term" value="P:mRNA transport"/>
    <property type="evidence" value="ECO:0007669"/>
    <property type="project" value="UniProtKB-KW"/>
</dbReference>
<keyword evidence="4" id="KW-0653">Protein transport</keyword>
<evidence type="ECO:0000313" key="8">
    <source>
        <dbReference type="EMBL" id="MBY13390.1"/>
    </source>
</evidence>
<evidence type="ECO:0000256" key="4">
    <source>
        <dbReference type="ARBA" id="ARBA00022927"/>
    </source>
</evidence>
<name>A0A2S2N8D2_SCHGA</name>
<evidence type="ECO:0000256" key="5">
    <source>
        <dbReference type="ARBA" id="ARBA00023010"/>
    </source>
</evidence>
<proteinExistence type="predicted"/>
<keyword evidence="3" id="KW-0509">mRNA transport</keyword>
<dbReference type="GO" id="GO:0015031">
    <property type="term" value="P:protein transport"/>
    <property type="evidence" value="ECO:0007669"/>
    <property type="project" value="UniProtKB-KW"/>
</dbReference>
<protein>
    <submittedName>
        <fullName evidence="8">Nucleoporin p58/p45</fullName>
    </submittedName>
</protein>
<dbReference type="GO" id="GO:0008139">
    <property type="term" value="F:nuclear localization sequence binding"/>
    <property type="evidence" value="ECO:0007669"/>
    <property type="project" value="InterPro"/>
</dbReference>
<evidence type="ECO:0000256" key="3">
    <source>
        <dbReference type="ARBA" id="ARBA00022816"/>
    </source>
</evidence>